<dbReference type="EMBL" id="LNQE01000382">
    <property type="protein sequence ID" value="KUG26956.1"/>
    <property type="molecule type" value="Genomic_DNA"/>
</dbReference>
<accession>A0A0W8G1M9</accession>
<dbReference type="SUPFAM" id="SSF53756">
    <property type="entry name" value="UDP-Glycosyltransferase/glycogen phosphorylase"/>
    <property type="match status" value="1"/>
</dbReference>
<gene>
    <name evidence="3" type="ORF">ASZ90_003192</name>
</gene>
<evidence type="ECO:0000313" key="3">
    <source>
        <dbReference type="EMBL" id="KUG26956.1"/>
    </source>
</evidence>
<keyword evidence="1" id="KW-0328">Glycosyltransferase</keyword>
<evidence type="ECO:0000256" key="1">
    <source>
        <dbReference type="ARBA" id="ARBA00022676"/>
    </source>
</evidence>
<dbReference type="GO" id="GO:0009244">
    <property type="term" value="P:lipopolysaccharide core region biosynthetic process"/>
    <property type="evidence" value="ECO:0007669"/>
    <property type="project" value="TreeGrafter"/>
</dbReference>
<comment type="caution">
    <text evidence="3">The sequence shown here is derived from an EMBL/GenBank/DDBJ whole genome shotgun (WGS) entry which is preliminary data.</text>
</comment>
<dbReference type="InterPro" id="IPR002201">
    <property type="entry name" value="Glyco_trans_9"/>
</dbReference>
<dbReference type="Gene3D" id="3.40.50.2000">
    <property type="entry name" value="Glycogen Phosphorylase B"/>
    <property type="match status" value="2"/>
</dbReference>
<protein>
    <recommendedName>
        <fullName evidence="4">Adp-heptose--lipooligosaccharide heptosyltransferase ii</fullName>
    </recommendedName>
</protein>
<dbReference type="InterPro" id="IPR051199">
    <property type="entry name" value="LPS_LOS_Heptosyltrfase"/>
</dbReference>
<evidence type="ECO:0008006" key="4">
    <source>
        <dbReference type="Google" id="ProtNLM"/>
    </source>
</evidence>
<dbReference type="GO" id="GO:0008713">
    <property type="term" value="F:ADP-heptose-lipopolysaccharide heptosyltransferase activity"/>
    <property type="evidence" value="ECO:0007669"/>
    <property type="project" value="TreeGrafter"/>
</dbReference>
<dbReference type="PANTHER" id="PTHR30160">
    <property type="entry name" value="TETRAACYLDISACCHARIDE 4'-KINASE-RELATED"/>
    <property type="match status" value="1"/>
</dbReference>
<sequence>MSANKNSSNLITKLILKFFSVEEKPYDESTTPQNILIVRQHNQFGDLLASVSLFRAVKETHPNSHLTVIVSPQNYYAVIKNEFIDKLFVFNQKKLLLPSYFYSLISLLRKQYDLVVVPATVSISKTSCLLGRFAKSDYRIGPASLDGKPNQLARLFHKRINLNWKKYPDTHISDFGLEILRSLGITTKIYRSSIGYDENDLQTADDFACKIGNDKNKNMIGFHIGAGKPPNRWSLEKFIKIIEKLNEDYNSVFYITGSSSDNEEINYVKDKLPVEVSYFINKTIPEVAALISISDLFITNDTGVMHVAGATETPQISIFGPTNPFNWAPLGPNKFFIRKSDLIDDVTVSDVFDLCKLILGNKNIKGTGDVNQ</sequence>
<evidence type="ECO:0000256" key="2">
    <source>
        <dbReference type="ARBA" id="ARBA00022679"/>
    </source>
</evidence>
<dbReference type="GO" id="GO:0005829">
    <property type="term" value="C:cytosol"/>
    <property type="evidence" value="ECO:0007669"/>
    <property type="project" value="TreeGrafter"/>
</dbReference>
<name>A0A0W8G1M9_9ZZZZ</name>
<proteinExistence type="predicted"/>
<organism evidence="3">
    <name type="scientific">hydrocarbon metagenome</name>
    <dbReference type="NCBI Taxonomy" id="938273"/>
    <lineage>
        <taxon>unclassified sequences</taxon>
        <taxon>metagenomes</taxon>
        <taxon>ecological metagenomes</taxon>
    </lineage>
</organism>
<reference evidence="3" key="1">
    <citation type="journal article" date="2015" name="Proc. Natl. Acad. Sci. U.S.A.">
        <title>Networks of energetic and metabolic interactions define dynamics in microbial communities.</title>
        <authorList>
            <person name="Embree M."/>
            <person name="Liu J.K."/>
            <person name="Al-Bassam M.M."/>
            <person name="Zengler K."/>
        </authorList>
    </citation>
    <scope>NUCLEOTIDE SEQUENCE</scope>
</reference>
<keyword evidence="2" id="KW-0808">Transferase</keyword>
<dbReference type="CDD" id="cd03789">
    <property type="entry name" value="GT9_LPS_heptosyltransferase"/>
    <property type="match status" value="1"/>
</dbReference>
<dbReference type="Pfam" id="PF01075">
    <property type="entry name" value="Glyco_transf_9"/>
    <property type="match status" value="1"/>
</dbReference>
<dbReference type="AlphaFoldDB" id="A0A0W8G1M9"/>